<feature type="transmembrane region" description="Helical" evidence="1">
    <location>
        <begin position="148"/>
        <end position="169"/>
    </location>
</feature>
<dbReference type="SUPFAM" id="SSF55073">
    <property type="entry name" value="Nucleotide cyclase"/>
    <property type="match status" value="1"/>
</dbReference>
<dbReference type="GO" id="GO:0005886">
    <property type="term" value="C:plasma membrane"/>
    <property type="evidence" value="ECO:0007669"/>
    <property type="project" value="TreeGrafter"/>
</dbReference>
<dbReference type="GO" id="GO:1902201">
    <property type="term" value="P:negative regulation of bacterial-type flagellum-dependent cell motility"/>
    <property type="evidence" value="ECO:0007669"/>
    <property type="project" value="TreeGrafter"/>
</dbReference>
<organism evidence="3">
    <name type="scientific">uncultured Quadrisphaera sp</name>
    <dbReference type="NCBI Taxonomy" id="904978"/>
    <lineage>
        <taxon>Bacteria</taxon>
        <taxon>Bacillati</taxon>
        <taxon>Actinomycetota</taxon>
        <taxon>Actinomycetes</taxon>
        <taxon>Kineosporiales</taxon>
        <taxon>Kineosporiaceae</taxon>
        <taxon>Quadrisphaera</taxon>
        <taxon>environmental samples</taxon>
    </lineage>
</organism>
<keyword evidence="1" id="KW-1133">Transmembrane helix</keyword>
<feature type="transmembrane region" description="Helical" evidence="1">
    <location>
        <begin position="110"/>
        <end position="136"/>
    </location>
</feature>
<feature type="transmembrane region" description="Helical" evidence="1">
    <location>
        <begin position="55"/>
        <end position="74"/>
    </location>
</feature>
<evidence type="ECO:0000259" key="2">
    <source>
        <dbReference type="PROSITE" id="PS50887"/>
    </source>
</evidence>
<reference evidence="3" key="1">
    <citation type="submission" date="2020-02" db="EMBL/GenBank/DDBJ databases">
        <authorList>
            <person name="Meier V. D."/>
        </authorList>
    </citation>
    <scope>NUCLEOTIDE SEQUENCE</scope>
    <source>
        <strain evidence="3">AVDCRST_MAG35</strain>
    </source>
</reference>
<dbReference type="PANTHER" id="PTHR45138">
    <property type="entry name" value="REGULATORY COMPONENTS OF SENSORY TRANSDUCTION SYSTEM"/>
    <property type="match status" value="1"/>
</dbReference>
<dbReference type="NCBIfam" id="TIGR00254">
    <property type="entry name" value="GGDEF"/>
    <property type="match status" value="1"/>
</dbReference>
<dbReference type="GO" id="GO:0052621">
    <property type="term" value="F:diguanylate cyclase activity"/>
    <property type="evidence" value="ECO:0007669"/>
    <property type="project" value="TreeGrafter"/>
</dbReference>
<dbReference type="InterPro" id="IPR043128">
    <property type="entry name" value="Rev_trsase/Diguanyl_cyclase"/>
</dbReference>
<dbReference type="Pfam" id="PF00990">
    <property type="entry name" value="GGDEF"/>
    <property type="match status" value="1"/>
</dbReference>
<keyword evidence="1" id="KW-0812">Transmembrane</keyword>
<gene>
    <name evidence="3" type="ORF">AVDCRST_MAG35-2971</name>
</gene>
<feature type="domain" description="GGDEF" evidence="2">
    <location>
        <begin position="208"/>
        <end position="328"/>
    </location>
</feature>
<dbReference type="Gene3D" id="3.30.70.270">
    <property type="match status" value="1"/>
</dbReference>
<dbReference type="AlphaFoldDB" id="A0A6J4Q963"/>
<dbReference type="InterPro" id="IPR050469">
    <property type="entry name" value="Diguanylate_Cyclase"/>
</dbReference>
<protein>
    <recommendedName>
        <fullName evidence="2">GGDEF domain-containing protein</fullName>
    </recommendedName>
</protein>
<dbReference type="SMART" id="SM00267">
    <property type="entry name" value="GGDEF"/>
    <property type="match status" value="1"/>
</dbReference>
<evidence type="ECO:0000313" key="3">
    <source>
        <dbReference type="EMBL" id="CAA9436541.1"/>
    </source>
</evidence>
<name>A0A6J4Q963_9ACTN</name>
<dbReference type="GO" id="GO:0043709">
    <property type="term" value="P:cell adhesion involved in single-species biofilm formation"/>
    <property type="evidence" value="ECO:0007669"/>
    <property type="project" value="TreeGrafter"/>
</dbReference>
<dbReference type="InterPro" id="IPR000160">
    <property type="entry name" value="GGDEF_dom"/>
</dbReference>
<dbReference type="CDD" id="cd01949">
    <property type="entry name" value="GGDEF"/>
    <property type="match status" value="1"/>
</dbReference>
<proteinExistence type="predicted"/>
<dbReference type="EMBL" id="CADCUY010000573">
    <property type="protein sequence ID" value="CAA9436541.1"/>
    <property type="molecule type" value="Genomic_DNA"/>
</dbReference>
<sequence length="350" mass="35644">MRARRASWAELTRLPVLATPRAVALNTAVLFLGAGLLTLVSSVLPGGPTAGVAQVRLLAAGAVAVGAGLVLAGGRLPRWGFHAVQLAGWAMVTQGVLVSGGGAVSYSYALFYLLLVVNAIAACSWSGAAVHLLVGLTCTLGVMPARSGVEAAEAAVLAGVLVLLCVYVGRAVRAAAAAEVDALTGLVNRRGLDRHLDEALEQAPRSGAPLALAVMDLDHFKDVNDLSGHAAGDRLLRTVAGAWTALVPPGVLLARAGGDEFVLLASGADDVGDLVDRLRGALPPGQTCSAGTAQWQPGESASELVSRADSALYRAKRTARGTTARQEQVAAEEARALAALLDPSRGPAAR</sequence>
<dbReference type="InterPro" id="IPR029787">
    <property type="entry name" value="Nucleotide_cyclase"/>
</dbReference>
<dbReference type="PROSITE" id="PS50887">
    <property type="entry name" value="GGDEF"/>
    <property type="match status" value="1"/>
</dbReference>
<evidence type="ECO:0000256" key="1">
    <source>
        <dbReference type="SAM" id="Phobius"/>
    </source>
</evidence>
<accession>A0A6J4Q963</accession>
<feature type="transmembrane region" description="Helical" evidence="1">
    <location>
        <begin position="21"/>
        <end position="43"/>
    </location>
</feature>
<keyword evidence="1" id="KW-0472">Membrane</keyword>
<dbReference type="PANTHER" id="PTHR45138:SF24">
    <property type="entry name" value="DIGUANYLATE CYCLASE DGCC-RELATED"/>
    <property type="match status" value="1"/>
</dbReference>